<dbReference type="FunFam" id="3.30.1490.100:FF:000001">
    <property type="entry name" value="DNA repair protein REV1"/>
    <property type="match status" value="1"/>
</dbReference>
<feature type="region of interest" description="Disordered" evidence="15">
    <location>
        <begin position="1"/>
        <end position="111"/>
    </location>
</feature>
<feature type="compositionally biased region" description="Basic and acidic residues" evidence="15">
    <location>
        <begin position="924"/>
        <end position="937"/>
    </location>
</feature>
<dbReference type="FunFam" id="3.40.1170.60:FF:000004">
    <property type="entry name" value="DNA repair protein REV1"/>
    <property type="match status" value="1"/>
</dbReference>
<keyword evidence="16" id="KW-1133">Transmembrane helix</keyword>
<dbReference type="SUPFAM" id="SSF52113">
    <property type="entry name" value="BRCT domain"/>
    <property type="match status" value="1"/>
</dbReference>
<dbReference type="SMART" id="SM00292">
    <property type="entry name" value="BRCT"/>
    <property type="match status" value="1"/>
</dbReference>
<keyword evidence="13" id="KW-0539">Nucleus</keyword>
<dbReference type="GO" id="GO:0003887">
    <property type="term" value="F:DNA-directed DNA polymerase activity"/>
    <property type="evidence" value="ECO:0007669"/>
    <property type="project" value="InterPro"/>
</dbReference>
<dbReference type="PANTHER" id="PTHR45990:SF1">
    <property type="entry name" value="DNA REPAIR PROTEIN REV1"/>
    <property type="match status" value="1"/>
</dbReference>
<evidence type="ECO:0000256" key="11">
    <source>
        <dbReference type="ARBA" id="ARBA00023125"/>
    </source>
</evidence>
<gene>
    <name evidence="19" type="ORF">EZV62_011187</name>
</gene>
<dbReference type="Pfam" id="PF04615">
    <property type="entry name" value="Utp14"/>
    <property type="match status" value="1"/>
</dbReference>
<keyword evidence="5" id="KW-0237">DNA synthesis</keyword>
<dbReference type="PANTHER" id="PTHR45990">
    <property type="entry name" value="DNA REPAIR PROTEIN REV1"/>
    <property type="match status" value="1"/>
</dbReference>
<feature type="region of interest" description="Disordered" evidence="15">
    <location>
        <begin position="924"/>
        <end position="954"/>
    </location>
</feature>
<dbReference type="Gene3D" id="3.40.1170.60">
    <property type="match status" value="1"/>
</dbReference>
<dbReference type="Proteomes" id="UP000323000">
    <property type="component" value="Chromosome 4"/>
</dbReference>
<feature type="region of interest" description="Disordered" evidence="15">
    <location>
        <begin position="1120"/>
        <end position="1197"/>
    </location>
</feature>
<comment type="similarity">
    <text evidence="3">Belongs to the DNA polymerase type-Y family.</text>
</comment>
<keyword evidence="10" id="KW-0460">Magnesium</keyword>
<dbReference type="Pfam" id="PF00817">
    <property type="entry name" value="IMS"/>
    <property type="match status" value="1"/>
</dbReference>
<dbReference type="Gene3D" id="1.10.150.20">
    <property type="entry name" value="5' to 3' exonuclease, C-terminal subdomain"/>
    <property type="match status" value="1"/>
</dbReference>
<sequence>MAGKIRKAADFTPAMAEKKRKAADSTKDRSKSNNKPNKRNKSLGGGGSSDDKRRRKTGPRLPAPLRKVLGGTKRSTDSLNDSDENISSDEANDFYEYEEPLPQEESGKNRRFDVVKNYLLDPSDPVEEVCVSHAFKDENVSSEDDDDKDDYDGVSRIEKSHGWRGSSEQLSDEVEDDERHLRMLQTVSGMPSEAFEGTSFCESLFIVQCRESLKSRSHECFRKKKKKKKNVVVSEAYPESEFNPSCDVLNGNGQISIEELLEPLQGKPGYTEIRKLIREDKNSTSIQAPLPRVEREMLERKAVYEQSKKDITKWEPLVKMNREAPSLFFDQDTNLGFSTVGAIASGFEPRTEFEKKMALLVNDDKVKEAHNEDGSKLLELNKISAEEYLEDRNHIAKMRSLLFRHEMKSKRIKKIKSKTYHRLLKKDRLKSGSAEMIMDPEAAKEEARKQEFKRAEERMTLKHKNSSKWAKRILQRGLEAQDEGTRAAINEQLHQHALLTRKMNTMKDSSSSSGSDDSDEDDVDENSAGSDPDEASKLFAKAKEKTLKVLQEDEEVPTSGVLSLPFMVRGLKKRKEEAVEETKLALQEYESSLKELEDTGGEENAKVGITSGRRVFGAAKRDVPKPKPSNKMKTDNYYRNSDSEDDLDENIDVGNGIKNDLQKDVNVDSGFLNEDAEVRRDSVFKSFDDVVRDPGPKTSYDVAIFASGTWKKMKKGKRVDANIKKSTVVGKPVLQNQEELDEESDTDSDGQMVDEILSAGPKPSYELPSQEELVRLAFAGDDVEDDFEKVKQEILNEEIPEPEKPNLLPGWGQWTNVQRKKGLPSWMLEEHEIAKRKREEALKKRKDAHLKHVIISEKLDKKAEKLHTKTLPYPFTSKEVFEQSIRVPVGPEFNPSTSVGAMNQPDVVKKSGIIIKPIKFEEVNAHEKTEEHKEQKRSGNNQKTNKRKGAGGKRAGVRPVVYSYMVEKNRKLQNQFDAEASSSSHSAATTSGRPIFHGVSIFVDGFTVPSSQELRGYMLKHGGRFENYFSRHRVTHIICSNLPNSKIKNLRSFSAGLPVVKPAWILDSVAANKLLTWVPYQLDQLANNQPKLSDFFAVRSSRISEDTSIPAICQAMPEIEDSSFNDGTSKNADSSELDESVVHKRRIRRETQDLLEDNNDENMIEQPSGCRKSCEVNMAEPSSSHTENKSSVKNELESSLPLRSASVSSHCFNDNISESRSSTVVGPSKNPHSTLGDPNFVENYFKSSRLHFIGTWRNRYRKRFPSYSGLQGTGSSLKVSSDALRTAIIHVDMDCFFVSVIIRSHPELQDKAVAVCHSDNPKGTAEISSANYPARAYGVRAGMFVRDAKALCPHLVILPYNFDAYEEVADQLYNILHKHCKKVQAVSCDEAFLDVKDLEGEDPQLLASKIRKEIFETTACTASAGIAGNMLMARLATRSAKPDGQCYIPPEELLCLDQSLGLMDSVLVLGSALDVFGDMWEWDSRVLVGLGLGDMKNSVVDGYLHQLPIKALPGIGHVLEEKLKKQNVWTCGQLRMITKESLQKDYGTKTGEMLWNYSRGVDNRLVGLIQESKSIGAEVNWGVRFRDLQDTQYFLLNLCKEVSLRLQGSGVQGRTFTLKIKKRRKDSDEPAKYMGHGHCDNLSHSMTVPVATDDVEVLQRITKQLFGSFHLDVKDIRGMGLQVSKLESVDICKIGAERNTLKSWLTSASAGTEERCTISSMSKVRADIDSVGQTGGTLGHLSTDANEHSVQMDHNLSKGQECLNQVSALPPLCHLDMGVLENLPPELFSELNEVYDGKLTDFIAKKKGEGASSSFCNSLHEHDGAKNKGDGSVLSDVVPFSRVPEGIKVEQHIIEEMKPQHVSRAEFYNEAIPTLGLDLMPSSLSQIDTSVLQQLPDELRADILELLPAHRRFYSNVASVASENLHESVGIKTDENLTTSIDAVRNNNLWVGNPPQWVDKFKASNVFILKILAEMFYKLGSTGNLSQILQHTVSAPLNPQYASSEGWDEAIYNLSELLKQYINLKIEVDFEEIYVCFRLLRSAMKFSNYHVSLASEDANLSTKLLDEHLQKVGILSLLVLQMQYHQFEQMATKVIAILLCLCTIGIVEFDWSSVMIIDKYGLTLLNDICMVMLQGLFHFMFMDDMIMMKSEFFVQVYNIVLPFLQVSTVQIFNTVEAHSTLKKQSTRVLNLSKFWTEMVYIVKDCMGGEFLVKVLKTGLQDLILYWLDSGLGAGINMETYIDLGEQGQRHGT</sequence>
<dbReference type="GO" id="GO:0017125">
    <property type="term" value="F:deoxycytidyl transferase activity"/>
    <property type="evidence" value="ECO:0007669"/>
    <property type="project" value="TreeGrafter"/>
</dbReference>
<proteinExistence type="inferred from homology"/>
<dbReference type="GO" id="GO:0005634">
    <property type="term" value="C:nucleus"/>
    <property type="evidence" value="ECO:0007669"/>
    <property type="project" value="UniProtKB-SubCell"/>
</dbReference>
<feature type="compositionally biased region" description="Acidic residues" evidence="15">
    <location>
        <begin position="1153"/>
        <end position="1163"/>
    </location>
</feature>
<feature type="compositionally biased region" description="Acidic residues" evidence="15">
    <location>
        <begin position="738"/>
        <end position="748"/>
    </location>
</feature>
<evidence type="ECO:0000256" key="3">
    <source>
        <dbReference type="ARBA" id="ARBA00010945"/>
    </source>
</evidence>
<dbReference type="InterPro" id="IPR036775">
    <property type="entry name" value="DNA_pol_Y-fam_lit_finger_sf"/>
</dbReference>
<evidence type="ECO:0000256" key="9">
    <source>
        <dbReference type="ARBA" id="ARBA00022763"/>
    </source>
</evidence>
<comment type="caution">
    <text evidence="19">The sequence shown here is derived from an EMBL/GenBank/DDBJ whole genome shotgun (WGS) entry which is preliminary data.</text>
</comment>
<feature type="compositionally biased region" description="Polar residues" evidence="15">
    <location>
        <begin position="1124"/>
        <end position="1134"/>
    </location>
</feature>
<dbReference type="SUPFAM" id="SSF100879">
    <property type="entry name" value="Lesion bypass DNA polymerase (Y-family), little finger domain"/>
    <property type="match status" value="1"/>
</dbReference>
<dbReference type="GO" id="GO:0046872">
    <property type="term" value="F:metal ion binding"/>
    <property type="evidence" value="ECO:0007669"/>
    <property type="project" value="UniProtKB-KW"/>
</dbReference>
<dbReference type="InterPro" id="IPR001126">
    <property type="entry name" value="UmuC"/>
</dbReference>
<keyword evidence="9" id="KW-0227">DNA damage</keyword>
<dbReference type="PROSITE" id="PS50173">
    <property type="entry name" value="UMUC"/>
    <property type="match status" value="1"/>
</dbReference>
<dbReference type="SUPFAM" id="SSF56672">
    <property type="entry name" value="DNA/RNA polymerases"/>
    <property type="match status" value="2"/>
</dbReference>
<organism evidence="19 20">
    <name type="scientific">Acer yangbiense</name>
    <dbReference type="NCBI Taxonomy" id="1000413"/>
    <lineage>
        <taxon>Eukaryota</taxon>
        <taxon>Viridiplantae</taxon>
        <taxon>Streptophyta</taxon>
        <taxon>Embryophyta</taxon>
        <taxon>Tracheophyta</taxon>
        <taxon>Spermatophyta</taxon>
        <taxon>Magnoliopsida</taxon>
        <taxon>eudicotyledons</taxon>
        <taxon>Gunneridae</taxon>
        <taxon>Pentapetalae</taxon>
        <taxon>rosids</taxon>
        <taxon>malvids</taxon>
        <taxon>Sapindales</taxon>
        <taxon>Sapindaceae</taxon>
        <taxon>Hippocastanoideae</taxon>
        <taxon>Acereae</taxon>
        <taxon>Acer</taxon>
    </lineage>
</organism>
<evidence type="ECO:0000259" key="17">
    <source>
        <dbReference type="PROSITE" id="PS50172"/>
    </source>
</evidence>
<dbReference type="Gene3D" id="3.30.70.270">
    <property type="match status" value="1"/>
</dbReference>
<evidence type="ECO:0000256" key="16">
    <source>
        <dbReference type="SAM" id="Phobius"/>
    </source>
</evidence>
<dbReference type="FunFam" id="3.30.70.270:FF:000019">
    <property type="entry name" value="DNA repair protein REV1"/>
    <property type="match status" value="1"/>
</dbReference>
<keyword evidence="14" id="KW-0175">Coiled coil</keyword>
<name>A0A5C7I3T0_9ROSI</name>
<keyword evidence="6" id="KW-0808">Transferase</keyword>
<dbReference type="Gene3D" id="6.10.250.1490">
    <property type="match status" value="1"/>
</dbReference>
<dbReference type="GO" id="GO:0070987">
    <property type="term" value="P:error-free translesion synthesis"/>
    <property type="evidence" value="ECO:0007669"/>
    <property type="project" value="TreeGrafter"/>
</dbReference>
<dbReference type="InterPro" id="IPR017961">
    <property type="entry name" value="DNA_pol_Y-fam_little_finger"/>
</dbReference>
<feature type="compositionally biased region" description="Acidic residues" evidence="15">
    <location>
        <begin position="140"/>
        <end position="150"/>
    </location>
</feature>
<dbReference type="Pfam" id="PF11799">
    <property type="entry name" value="IMS_C"/>
    <property type="match status" value="1"/>
</dbReference>
<protein>
    <recommendedName>
        <fullName evidence="4">DNA repair protein REV1</fullName>
    </recommendedName>
</protein>
<evidence type="ECO:0000256" key="7">
    <source>
        <dbReference type="ARBA" id="ARBA00022695"/>
    </source>
</evidence>
<reference evidence="20" key="1">
    <citation type="journal article" date="2019" name="Gigascience">
        <title>De novo genome assembly of the endangered Acer yangbiense, a plant species with extremely small populations endemic to Yunnan Province, China.</title>
        <authorList>
            <person name="Yang J."/>
            <person name="Wariss H.M."/>
            <person name="Tao L."/>
            <person name="Zhang R."/>
            <person name="Yun Q."/>
            <person name="Hollingsworth P."/>
            <person name="Dao Z."/>
            <person name="Luo G."/>
            <person name="Guo H."/>
            <person name="Ma Y."/>
            <person name="Sun W."/>
        </authorList>
    </citation>
    <scope>NUCLEOTIDE SEQUENCE [LARGE SCALE GENOMIC DNA]</scope>
    <source>
        <strain evidence="20">cv. Malutang</strain>
    </source>
</reference>
<evidence type="ECO:0000256" key="8">
    <source>
        <dbReference type="ARBA" id="ARBA00022723"/>
    </source>
</evidence>
<feature type="compositionally biased region" description="Acidic residues" evidence="15">
    <location>
        <begin position="80"/>
        <end position="102"/>
    </location>
</feature>
<keyword evidence="11" id="KW-0238">DNA-binding</keyword>
<feature type="region of interest" description="Disordered" evidence="15">
    <location>
        <begin position="131"/>
        <end position="177"/>
    </location>
</feature>
<dbReference type="EMBL" id="VAHF01000004">
    <property type="protein sequence ID" value="TXG64193.1"/>
    <property type="molecule type" value="Genomic_DNA"/>
</dbReference>
<evidence type="ECO:0000256" key="12">
    <source>
        <dbReference type="ARBA" id="ARBA00023204"/>
    </source>
</evidence>
<dbReference type="GO" id="GO:0003684">
    <property type="term" value="F:damaged DNA binding"/>
    <property type="evidence" value="ECO:0007669"/>
    <property type="project" value="InterPro"/>
</dbReference>
<feature type="compositionally biased region" description="Acidic residues" evidence="15">
    <location>
        <begin position="516"/>
        <end position="525"/>
    </location>
</feature>
<dbReference type="InterPro" id="IPR043502">
    <property type="entry name" value="DNA/RNA_pol_sf"/>
</dbReference>
<feature type="coiled-coil region" evidence="14">
    <location>
        <begin position="568"/>
        <end position="606"/>
    </location>
</feature>
<dbReference type="InterPro" id="IPR001357">
    <property type="entry name" value="BRCT_dom"/>
</dbReference>
<feature type="compositionally biased region" description="Basic and acidic residues" evidence="15">
    <location>
        <begin position="22"/>
        <end position="31"/>
    </location>
</feature>
<evidence type="ECO:0000256" key="13">
    <source>
        <dbReference type="ARBA" id="ARBA00023242"/>
    </source>
</evidence>
<evidence type="ECO:0000256" key="4">
    <source>
        <dbReference type="ARBA" id="ARBA00020399"/>
    </source>
</evidence>
<keyword evidence="20" id="KW-1185">Reference proteome</keyword>
<dbReference type="InterPro" id="IPR036420">
    <property type="entry name" value="BRCT_dom_sf"/>
</dbReference>
<dbReference type="Gene3D" id="3.40.50.10190">
    <property type="entry name" value="BRCT domain"/>
    <property type="match status" value="1"/>
</dbReference>
<feature type="region of interest" description="Disordered" evidence="15">
    <location>
        <begin position="504"/>
        <end position="539"/>
    </location>
</feature>
<feature type="transmembrane region" description="Helical" evidence="16">
    <location>
        <begin position="2152"/>
        <end position="2175"/>
    </location>
</feature>
<keyword evidence="8" id="KW-0479">Metal-binding</keyword>
<dbReference type="CDD" id="cd01701">
    <property type="entry name" value="PolY_Rev1"/>
    <property type="match status" value="1"/>
</dbReference>
<feature type="region of interest" description="Disordered" evidence="15">
    <location>
        <begin position="617"/>
        <end position="657"/>
    </location>
</feature>
<keyword evidence="16" id="KW-0812">Transmembrane</keyword>
<dbReference type="InterPro" id="IPR043128">
    <property type="entry name" value="Rev_trsase/Diguanyl_cyclase"/>
</dbReference>
<feature type="transmembrane region" description="Helical" evidence="16">
    <location>
        <begin position="2090"/>
        <end position="2109"/>
    </location>
</feature>
<feature type="compositionally biased region" description="Basic and acidic residues" evidence="15">
    <location>
        <begin position="151"/>
        <end position="161"/>
    </location>
</feature>
<feature type="region of interest" description="Disordered" evidence="15">
    <location>
        <begin position="733"/>
        <end position="765"/>
    </location>
</feature>
<keyword evidence="7" id="KW-0548">Nucleotidyltransferase</keyword>
<dbReference type="Pfam" id="PF21999">
    <property type="entry name" value="IMS_HHH_1"/>
    <property type="match status" value="1"/>
</dbReference>
<evidence type="ECO:0000256" key="1">
    <source>
        <dbReference type="ARBA" id="ARBA00001946"/>
    </source>
</evidence>
<dbReference type="FunFam" id="3.40.50.10190:FF:000011">
    <property type="entry name" value="DNA repair protein REV1"/>
    <property type="match status" value="1"/>
</dbReference>
<evidence type="ECO:0000256" key="5">
    <source>
        <dbReference type="ARBA" id="ARBA00022634"/>
    </source>
</evidence>
<dbReference type="InterPro" id="IPR053848">
    <property type="entry name" value="IMS_HHH_1"/>
</dbReference>
<evidence type="ECO:0000256" key="2">
    <source>
        <dbReference type="ARBA" id="ARBA00004123"/>
    </source>
</evidence>
<evidence type="ECO:0000256" key="15">
    <source>
        <dbReference type="SAM" id="MobiDB-lite"/>
    </source>
</evidence>
<dbReference type="Pfam" id="PF00533">
    <property type="entry name" value="BRCT"/>
    <property type="match status" value="1"/>
</dbReference>
<evidence type="ECO:0000256" key="6">
    <source>
        <dbReference type="ARBA" id="ARBA00022679"/>
    </source>
</evidence>
<evidence type="ECO:0000256" key="14">
    <source>
        <dbReference type="SAM" id="Coils"/>
    </source>
</evidence>
<evidence type="ECO:0000259" key="18">
    <source>
        <dbReference type="PROSITE" id="PS50173"/>
    </source>
</evidence>
<evidence type="ECO:0000313" key="20">
    <source>
        <dbReference type="Proteomes" id="UP000323000"/>
    </source>
</evidence>
<keyword evidence="16" id="KW-0472">Membrane</keyword>
<evidence type="ECO:0000256" key="10">
    <source>
        <dbReference type="ARBA" id="ARBA00022842"/>
    </source>
</evidence>
<feature type="compositionally biased region" description="Basic and acidic residues" evidence="15">
    <location>
        <begin position="1186"/>
        <end position="1196"/>
    </location>
</feature>
<dbReference type="GO" id="GO:0042276">
    <property type="term" value="P:error-prone translesion synthesis"/>
    <property type="evidence" value="ECO:0007669"/>
    <property type="project" value="TreeGrafter"/>
</dbReference>
<dbReference type="PROSITE" id="PS50172">
    <property type="entry name" value="BRCT"/>
    <property type="match status" value="1"/>
</dbReference>
<feature type="transmembrane region" description="Helical" evidence="16">
    <location>
        <begin position="2121"/>
        <end position="2140"/>
    </location>
</feature>
<feature type="domain" description="BRCT" evidence="17">
    <location>
        <begin position="991"/>
        <end position="1082"/>
    </location>
</feature>
<comment type="cofactor">
    <cofactor evidence="1">
        <name>Mg(2+)</name>
        <dbReference type="ChEBI" id="CHEBI:18420"/>
    </cofactor>
</comment>
<evidence type="ECO:0000313" key="19">
    <source>
        <dbReference type="EMBL" id="TXG64193.1"/>
    </source>
</evidence>
<dbReference type="OrthoDB" id="427711at2759"/>
<keyword evidence="12" id="KW-0234">DNA repair</keyword>
<dbReference type="CDD" id="cd17719">
    <property type="entry name" value="BRCT_Rev1"/>
    <property type="match status" value="1"/>
</dbReference>
<dbReference type="Gene3D" id="3.30.1490.100">
    <property type="entry name" value="DNA polymerase, Y-family, little finger domain"/>
    <property type="match status" value="1"/>
</dbReference>
<comment type="subcellular location">
    <subcellularLocation>
        <location evidence="2">Nucleus</location>
    </subcellularLocation>
</comment>
<accession>A0A5C7I3T0</accession>
<dbReference type="GO" id="GO:0006281">
    <property type="term" value="P:DNA repair"/>
    <property type="evidence" value="ECO:0007669"/>
    <property type="project" value="UniProtKB-KW"/>
</dbReference>
<feature type="domain" description="UmuC" evidence="18">
    <location>
        <begin position="1288"/>
        <end position="1516"/>
    </location>
</feature>